<dbReference type="EMBL" id="JADLQX010000001">
    <property type="protein sequence ID" value="MBF6296294.1"/>
    <property type="molecule type" value="Genomic_DNA"/>
</dbReference>
<dbReference type="Proteomes" id="UP000702209">
    <property type="component" value="Unassembled WGS sequence"/>
</dbReference>
<name>A0ABS0CN53_9NOCA</name>
<dbReference type="RefSeq" id="WP_195127653.1">
    <property type="nucleotide sequence ID" value="NZ_JADLQX010000001.1"/>
</dbReference>
<evidence type="ECO:0008006" key="3">
    <source>
        <dbReference type="Google" id="ProtNLM"/>
    </source>
</evidence>
<reference evidence="1 2" key="1">
    <citation type="submission" date="2020-10" db="EMBL/GenBank/DDBJ databases">
        <title>Identification of Nocardia species via Next-generation sequencing and recognition of intraspecies genetic diversity.</title>
        <authorList>
            <person name="Li P."/>
            <person name="Li P."/>
            <person name="Lu B."/>
        </authorList>
    </citation>
    <scope>NUCLEOTIDE SEQUENCE [LARGE SCALE GENOMIC DNA]</scope>
    <source>
        <strain evidence="1 2">BJ06-0157</strain>
    </source>
</reference>
<evidence type="ECO:0000313" key="2">
    <source>
        <dbReference type="Proteomes" id="UP000702209"/>
    </source>
</evidence>
<comment type="caution">
    <text evidence="1">The sequence shown here is derived from an EMBL/GenBank/DDBJ whole genome shotgun (WGS) entry which is preliminary data.</text>
</comment>
<protein>
    <recommendedName>
        <fullName evidence="3">Phage tail protein</fullName>
    </recommendedName>
</protein>
<proteinExistence type="predicted"/>
<evidence type="ECO:0000313" key="1">
    <source>
        <dbReference type="EMBL" id="MBF6296294.1"/>
    </source>
</evidence>
<accession>A0ABS0CN53</accession>
<gene>
    <name evidence="1" type="ORF">IU459_01900</name>
</gene>
<organism evidence="1 2">
    <name type="scientific">Nocardia amamiensis</name>
    <dbReference type="NCBI Taxonomy" id="404578"/>
    <lineage>
        <taxon>Bacteria</taxon>
        <taxon>Bacillati</taxon>
        <taxon>Actinomycetota</taxon>
        <taxon>Actinomycetes</taxon>
        <taxon>Mycobacteriales</taxon>
        <taxon>Nocardiaceae</taxon>
        <taxon>Nocardia</taxon>
    </lineage>
</organism>
<keyword evidence="2" id="KW-1185">Reference proteome</keyword>
<sequence length="349" mass="36632">MENQTNDAPVVFDDDVMITMRGVADSVGLPYTVNSLELVDREALAELREGSVGPIGPEGAAAWPWQWQGDVADVAALTGLGLTTADARKAWRVVSENAVYFWTGLEFIAFDNAFGKAGRRGPANQLTGAASAGAPGSAASAQITGIAPNQRLEITFPRGAAGDIGDPGAEGRIQDAADVALDAEHSLGEGFVLRWDAAAQKFRPAPNPRLGGAWVIGEKQFADVTNIAEASKVVAAITIPAQPMAWRPIVEGAVVQSSPSGTRCDAEVRIGHPDTGDLVGYGWGYAVSTLAYVTLNSVYEYPMQPGATAAVVPANQTVTLYVVVRRVVGAGTYTVRSNYSHLIVQAQPL</sequence>